<evidence type="ECO:0000313" key="1">
    <source>
        <dbReference type="EMBL" id="WEG73292.1"/>
    </source>
</evidence>
<dbReference type="GO" id="GO:0047429">
    <property type="term" value="F:nucleoside triphosphate diphosphatase activity"/>
    <property type="evidence" value="ECO:0007669"/>
    <property type="project" value="InterPro"/>
</dbReference>
<dbReference type="InterPro" id="IPR052555">
    <property type="entry name" value="dCTP_Pyrophosphatase"/>
</dbReference>
<keyword evidence="2" id="KW-1185">Reference proteome</keyword>
<dbReference type="PIRSF" id="PIRSF029826">
    <property type="entry name" value="UCP029826_pph"/>
    <property type="match status" value="1"/>
</dbReference>
<dbReference type="GO" id="GO:0009143">
    <property type="term" value="P:nucleoside triphosphate catabolic process"/>
    <property type="evidence" value="ECO:0007669"/>
    <property type="project" value="InterPro"/>
</dbReference>
<dbReference type="Gene3D" id="1.10.287.1080">
    <property type="entry name" value="MazG-like"/>
    <property type="match status" value="1"/>
</dbReference>
<sequence>MSNIVDEVNKFREERDWNQFHNPKDLAISVSLEASELVENFQWKSSEEALLEKQQNIKEELADVLIYSLMLASDLGLDYQEIIREKLCLNRQRYPVTKSKGIKKKYTEL</sequence>
<dbReference type="AlphaFoldDB" id="A0AAF0I9B9"/>
<dbReference type="CDD" id="cd11537">
    <property type="entry name" value="NTP-PPase_RS21-C6_like"/>
    <property type="match status" value="1"/>
</dbReference>
<reference evidence="1" key="1">
    <citation type="submission" date="2022-10" db="EMBL/GenBank/DDBJ databases">
        <title>Vagococcus sp. isolated from poultry meat.</title>
        <authorList>
            <person name="Johansson P."/>
            <person name="Bjorkroth J."/>
        </authorList>
    </citation>
    <scope>NUCLEOTIDE SEQUENCE</scope>
    <source>
        <strain evidence="1">STAA11</strain>
    </source>
</reference>
<organism evidence="1 2">
    <name type="scientific">Vagococcus intermedius</name>
    <dbReference type="NCBI Taxonomy" id="2991418"/>
    <lineage>
        <taxon>Bacteria</taxon>
        <taxon>Bacillati</taxon>
        <taxon>Bacillota</taxon>
        <taxon>Bacilli</taxon>
        <taxon>Lactobacillales</taxon>
        <taxon>Enterococcaceae</taxon>
        <taxon>Vagococcus</taxon>
    </lineage>
</organism>
<name>A0AAF0I9B9_9ENTE</name>
<protein>
    <submittedName>
        <fullName evidence="1">Nucleotide pyrophosphohydrolase</fullName>
    </submittedName>
</protein>
<gene>
    <name evidence="1" type="ORF">OL234_10210</name>
</gene>
<dbReference type="EMBL" id="CP110232">
    <property type="protein sequence ID" value="WEG73292.1"/>
    <property type="molecule type" value="Genomic_DNA"/>
</dbReference>
<dbReference type="KEGG" id="vie:OL234_10210"/>
<dbReference type="PANTHER" id="PTHR46523">
    <property type="entry name" value="DCTP PYROPHOSPHATASE 1"/>
    <property type="match status" value="1"/>
</dbReference>
<dbReference type="RefSeq" id="WP_275469095.1">
    <property type="nucleotide sequence ID" value="NZ_CP110232.1"/>
</dbReference>
<dbReference type="PANTHER" id="PTHR46523:SF1">
    <property type="entry name" value="DCTP PYROPHOSPHATASE 1"/>
    <property type="match status" value="1"/>
</dbReference>
<dbReference type="InterPro" id="IPR025984">
    <property type="entry name" value="DCTPP"/>
</dbReference>
<dbReference type="Proteomes" id="UP001179647">
    <property type="component" value="Chromosome"/>
</dbReference>
<dbReference type="Pfam" id="PF12643">
    <property type="entry name" value="MazG-like"/>
    <property type="match status" value="1"/>
</dbReference>
<dbReference type="SUPFAM" id="SSF101386">
    <property type="entry name" value="all-alpha NTP pyrophosphatases"/>
    <property type="match status" value="1"/>
</dbReference>
<proteinExistence type="predicted"/>
<accession>A0AAF0I9B9</accession>
<evidence type="ECO:0000313" key="2">
    <source>
        <dbReference type="Proteomes" id="UP001179647"/>
    </source>
</evidence>